<dbReference type="Pfam" id="PF02353">
    <property type="entry name" value="CMAS"/>
    <property type="match status" value="1"/>
</dbReference>
<comment type="similarity">
    <text evidence="1">Belongs to the CFA/CMAS family.</text>
</comment>
<evidence type="ECO:0000313" key="7">
    <source>
        <dbReference type="Proteomes" id="UP000676565"/>
    </source>
</evidence>
<dbReference type="RefSeq" id="WP_210657331.1">
    <property type="nucleotide sequence ID" value="NZ_JAGKQQ010000001.1"/>
</dbReference>
<protein>
    <submittedName>
        <fullName evidence="6">Cyclopropane fatty acyl phospholipid synthase</fullName>
        <ecNumber evidence="6">2.1.1.79</ecNumber>
    </submittedName>
</protein>
<dbReference type="InterPro" id="IPR029063">
    <property type="entry name" value="SAM-dependent_MTases_sf"/>
</dbReference>
<name>A0ABS5BVW0_9BACT</name>
<dbReference type="NCBIfam" id="NF008686">
    <property type="entry name" value="PRK11705.1"/>
    <property type="match status" value="1"/>
</dbReference>
<dbReference type="InterPro" id="IPR050723">
    <property type="entry name" value="CFA/CMAS"/>
</dbReference>
<dbReference type="Gene3D" id="3.40.50.150">
    <property type="entry name" value="Vaccinia Virus protein VP39"/>
    <property type="match status" value="1"/>
</dbReference>
<evidence type="ECO:0000256" key="3">
    <source>
        <dbReference type="ARBA" id="ARBA00022679"/>
    </source>
</evidence>
<dbReference type="PANTHER" id="PTHR43667">
    <property type="entry name" value="CYCLOPROPANE-FATTY-ACYL-PHOSPHOLIPID SYNTHASE"/>
    <property type="match status" value="1"/>
</dbReference>
<dbReference type="CDD" id="cd02440">
    <property type="entry name" value="AdoMet_MTases"/>
    <property type="match status" value="1"/>
</dbReference>
<keyword evidence="4" id="KW-0949">S-adenosyl-L-methionine</keyword>
<dbReference type="EMBL" id="JAGKQQ010000001">
    <property type="protein sequence ID" value="MBP3957865.1"/>
    <property type="molecule type" value="Genomic_DNA"/>
</dbReference>
<evidence type="ECO:0000256" key="4">
    <source>
        <dbReference type="ARBA" id="ARBA00022691"/>
    </source>
</evidence>
<comment type="caution">
    <text evidence="6">The sequence shown here is derived from an EMBL/GenBank/DDBJ whole genome shotgun (WGS) entry which is preliminary data.</text>
</comment>
<evidence type="ECO:0000256" key="1">
    <source>
        <dbReference type="ARBA" id="ARBA00010815"/>
    </source>
</evidence>
<dbReference type="SUPFAM" id="SSF53335">
    <property type="entry name" value="S-adenosyl-L-methionine-dependent methyltransferases"/>
    <property type="match status" value="1"/>
</dbReference>
<dbReference type="InterPro" id="IPR003333">
    <property type="entry name" value="CMAS"/>
</dbReference>
<dbReference type="EC" id="2.1.1.79" evidence="6"/>
<organism evidence="6 7">
    <name type="scientific">Gemmata palustris</name>
    <dbReference type="NCBI Taxonomy" id="2822762"/>
    <lineage>
        <taxon>Bacteria</taxon>
        <taxon>Pseudomonadati</taxon>
        <taxon>Planctomycetota</taxon>
        <taxon>Planctomycetia</taxon>
        <taxon>Gemmatales</taxon>
        <taxon>Gemmataceae</taxon>
        <taxon>Gemmata</taxon>
    </lineage>
</organism>
<dbReference type="GO" id="GO:0032259">
    <property type="term" value="P:methylation"/>
    <property type="evidence" value="ECO:0007669"/>
    <property type="project" value="UniProtKB-KW"/>
</dbReference>
<proteinExistence type="inferred from homology"/>
<keyword evidence="3 6" id="KW-0808">Transferase</keyword>
<dbReference type="Proteomes" id="UP000676565">
    <property type="component" value="Unassembled WGS sequence"/>
</dbReference>
<dbReference type="GO" id="GO:0008825">
    <property type="term" value="F:cyclopropane-fatty-acyl-phospholipid synthase activity"/>
    <property type="evidence" value="ECO:0007669"/>
    <property type="project" value="UniProtKB-EC"/>
</dbReference>
<keyword evidence="5" id="KW-0443">Lipid metabolism</keyword>
<evidence type="ECO:0000313" key="6">
    <source>
        <dbReference type="EMBL" id="MBP3957865.1"/>
    </source>
</evidence>
<evidence type="ECO:0000256" key="5">
    <source>
        <dbReference type="ARBA" id="ARBA00023098"/>
    </source>
</evidence>
<keyword evidence="7" id="KW-1185">Reference proteome</keyword>
<reference evidence="6 7" key="1">
    <citation type="submission" date="2021-04" db="EMBL/GenBank/DDBJ databases">
        <authorList>
            <person name="Ivanova A."/>
        </authorList>
    </citation>
    <scope>NUCLEOTIDE SEQUENCE [LARGE SCALE GENOMIC DNA]</scope>
    <source>
        <strain evidence="6 7">G18</strain>
    </source>
</reference>
<sequence>MRFGSERRVRRLLERADVCVGGNRPWDIEVHDGRFFGSVARSGALGAGEAYSAEWWDCPRLDQLVERVVATGAVDRFAGYLGRARAAWRRAFGNGRGTVADIHYARDPAFFRAWLGPTLNYSCGYWRSATNLDDAQRHKMSLIAAKLQLGPGDRVLDIGCGWGGLARYLGEVGCRVVGVTNTPAQAAFAQRHCAGLDVRILGCDFRDPQVRAAGPFDRVVSVGMFEHVGRRHHGEFLNLCRHVLPPGGLALLHTMGRTTPGDFDSWTDRYIFPNSYVPSMADIVEAAAGRFVVEDWHNFGADYDRTLMAWHAGFEQWAKVQSPPCDPHFYRTWRYYLLTYAGYFRTRQRAQLWQIVLAKDGVAGGYRSVRDVCPTARPEVKKV</sequence>
<dbReference type="PIRSF" id="PIRSF003085">
    <property type="entry name" value="CMAS"/>
    <property type="match status" value="1"/>
</dbReference>
<dbReference type="PANTHER" id="PTHR43667:SF1">
    <property type="entry name" value="CYCLOPROPANE-FATTY-ACYL-PHOSPHOLIPID SYNTHASE"/>
    <property type="match status" value="1"/>
</dbReference>
<evidence type="ECO:0000256" key="2">
    <source>
        <dbReference type="ARBA" id="ARBA00022603"/>
    </source>
</evidence>
<keyword evidence="2 6" id="KW-0489">Methyltransferase</keyword>
<gene>
    <name evidence="6" type="primary">cfa</name>
    <name evidence="6" type="ORF">J8F10_21640</name>
</gene>
<accession>A0ABS5BVW0</accession>